<dbReference type="Pfam" id="PF13692">
    <property type="entry name" value="Glyco_trans_1_4"/>
    <property type="match status" value="1"/>
</dbReference>
<reference evidence="5 6" key="1">
    <citation type="submission" date="2023-10" db="EMBL/GenBank/DDBJ databases">
        <title>Y20.</title>
        <authorList>
            <person name="Zhang G."/>
            <person name="Ding Y."/>
        </authorList>
    </citation>
    <scope>NUCLEOTIDE SEQUENCE [LARGE SCALE GENOMIC DNA]</scope>
    <source>
        <strain evidence="5 6">Y20</strain>
    </source>
</reference>
<dbReference type="GO" id="GO:0016757">
    <property type="term" value="F:glycosyltransferase activity"/>
    <property type="evidence" value="ECO:0007669"/>
    <property type="project" value="UniProtKB-KW"/>
</dbReference>
<organism evidence="5 6">
    <name type="scientific">Microbacterium limosum</name>
    <dbReference type="NCBI Taxonomy" id="3079935"/>
    <lineage>
        <taxon>Bacteria</taxon>
        <taxon>Bacillati</taxon>
        <taxon>Actinomycetota</taxon>
        <taxon>Actinomycetes</taxon>
        <taxon>Micrococcales</taxon>
        <taxon>Microbacteriaceae</taxon>
        <taxon>Microbacterium</taxon>
    </lineage>
</organism>
<dbReference type="InterPro" id="IPR028098">
    <property type="entry name" value="Glyco_trans_4-like_N"/>
</dbReference>
<keyword evidence="6" id="KW-1185">Reference proteome</keyword>
<dbReference type="SUPFAM" id="SSF53756">
    <property type="entry name" value="UDP-Glycosyltransferase/glycogen phosphorylase"/>
    <property type="match status" value="1"/>
</dbReference>
<dbReference type="AlphaFoldDB" id="A0AAU0MHI2"/>
<dbReference type="EMBL" id="CP137080">
    <property type="protein sequence ID" value="WOQ70008.1"/>
    <property type="molecule type" value="Genomic_DNA"/>
</dbReference>
<feature type="region of interest" description="Disordered" evidence="3">
    <location>
        <begin position="411"/>
        <end position="433"/>
    </location>
</feature>
<dbReference type="Pfam" id="PF13579">
    <property type="entry name" value="Glyco_trans_4_4"/>
    <property type="match status" value="1"/>
</dbReference>
<dbReference type="RefSeq" id="WP_330171102.1">
    <property type="nucleotide sequence ID" value="NZ_CP137080.1"/>
</dbReference>
<evidence type="ECO:0000256" key="2">
    <source>
        <dbReference type="ARBA" id="ARBA00022679"/>
    </source>
</evidence>
<dbReference type="CDD" id="cd03794">
    <property type="entry name" value="GT4_WbuB-like"/>
    <property type="match status" value="1"/>
</dbReference>
<name>A0AAU0MHI2_9MICO</name>
<protein>
    <submittedName>
        <fullName evidence="5">Glycosyltransferase</fullName>
    </submittedName>
</protein>
<evidence type="ECO:0000256" key="3">
    <source>
        <dbReference type="SAM" id="MobiDB-lite"/>
    </source>
</evidence>
<evidence type="ECO:0000259" key="4">
    <source>
        <dbReference type="Pfam" id="PF13579"/>
    </source>
</evidence>
<feature type="domain" description="Glycosyltransferase subfamily 4-like N-terminal" evidence="4">
    <location>
        <begin position="20"/>
        <end position="204"/>
    </location>
</feature>
<feature type="compositionally biased region" description="Basic and acidic residues" evidence="3">
    <location>
        <begin position="412"/>
        <end position="433"/>
    </location>
</feature>
<dbReference type="Proteomes" id="UP001329313">
    <property type="component" value="Chromosome"/>
</dbReference>
<keyword evidence="1" id="KW-0328">Glycosyltransferase</keyword>
<dbReference type="Gene3D" id="3.40.50.2000">
    <property type="entry name" value="Glycogen Phosphorylase B"/>
    <property type="match status" value="2"/>
</dbReference>
<dbReference type="KEGG" id="mliy:RYJ27_01895"/>
<evidence type="ECO:0000256" key="1">
    <source>
        <dbReference type="ARBA" id="ARBA00022676"/>
    </source>
</evidence>
<keyword evidence="2" id="KW-0808">Transferase</keyword>
<sequence length="433" mass="46869">MPRPSPRVTVLGLNYPPEHTGISPYTGAMARGLVRRGHPTRVVTTHPHYPNWRVTPGYGQWSRREHLDGVHVHRVKHYVPARPVGMRRLLSEVSYGARLQTTRWHSPDAIVAVSPALISSTLATLRAKTLNRSTPLVVWVQDLYSLGLTETGQGGGTVLRIMRTLEGWLLRNADRVVVIHDRFATRVHEDFGVPRERIEVVRNWTHLPPSPVIDVAAARRELGWGDETVILHAGNMGVKQGLDNVVSAAELAASRGDKVRFVLLGGGSDRARLERLGRGIPTLQFLDALDDAGFAAALGSADVLLVNEKAGVSEMAVPSKLTSYFSTGRPVLAATDPTGITADEVRAADAGVVVAAGHPANLLDAALALGADPDRCARLGANGRRYRETVLDEEAAIDQFSAMIMRLCGHGSVDESPHEPTEVPTSHEARSTV</sequence>
<evidence type="ECO:0000313" key="6">
    <source>
        <dbReference type="Proteomes" id="UP001329313"/>
    </source>
</evidence>
<accession>A0AAU0MHI2</accession>
<evidence type="ECO:0000313" key="5">
    <source>
        <dbReference type="EMBL" id="WOQ70008.1"/>
    </source>
</evidence>
<dbReference type="PANTHER" id="PTHR12526">
    <property type="entry name" value="GLYCOSYLTRANSFERASE"/>
    <property type="match status" value="1"/>
</dbReference>
<gene>
    <name evidence="5" type="ORF">RYJ27_01895</name>
</gene>
<proteinExistence type="predicted"/>